<keyword evidence="6" id="KW-0561">Oxygen transport</keyword>
<evidence type="ECO:0000256" key="9">
    <source>
        <dbReference type="ARBA" id="ARBA00023157"/>
    </source>
</evidence>
<dbReference type="GO" id="GO:0046872">
    <property type="term" value="F:metal ion binding"/>
    <property type="evidence" value="ECO:0007669"/>
    <property type="project" value="UniProtKB-KW"/>
</dbReference>
<dbReference type="Pfam" id="PF03722">
    <property type="entry name" value="Hemocyanin_N"/>
    <property type="match status" value="1"/>
</dbReference>
<protein>
    <submittedName>
        <fullName evidence="11">Hemocyanin subunit IIIa</fullName>
    </submittedName>
</protein>
<dbReference type="InterPro" id="IPR005204">
    <property type="entry name" value="Hemocyanin_N"/>
</dbReference>
<dbReference type="FunFam" id="2.60.40.1520:FF:000001">
    <property type="entry name" value="Hemocyanin subunit 2"/>
    <property type="match status" value="1"/>
</dbReference>
<dbReference type="Gene3D" id="1.20.1370.10">
    <property type="entry name" value="Hemocyanin, N-terminal domain"/>
    <property type="match status" value="1"/>
</dbReference>
<comment type="subcellular location">
    <subcellularLocation>
        <location evidence="2">Secreted</location>
        <location evidence="2">Extracellular space</location>
    </subcellularLocation>
</comment>
<dbReference type="InterPro" id="IPR013788">
    <property type="entry name" value="Hemocyanin/hexamerin"/>
</dbReference>
<name>A1X1V3_CARRO</name>
<dbReference type="InterPro" id="IPR000896">
    <property type="entry name" value="Hemocyanin/hexamerin_mid_dom"/>
</dbReference>
<dbReference type="Pfam" id="PF00372">
    <property type="entry name" value="Hemocyanin_M"/>
    <property type="match status" value="1"/>
</dbReference>
<dbReference type="InterPro" id="IPR005203">
    <property type="entry name" value="Hemocyanin_C"/>
</dbReference>
<dbReference type="Gene3D" id="1.10.1280.10">
    <property type="entry name" value="Di-copper center containing domain from catechol oxidase"/>
    <property type="match status" value="1"/>
</dbReference>
<keyword evidence="9" id="KW-1015">Disulfide bond</keyword>
<proteinExistence type="evidence at transcript level"/>
<evidence type="ECO:0000256" key="4">
    <source>
        <dbReference type="ARBA" id="ARBA00022448"/>
    </source>
</evidence>
<dbReference type="PROSITE" id="PS00210">
    <property type="entry name" value="HEMOCYANIN_2"/>
    <property type="match status" value="1"/>
</dbReference>
<dbReference type="PANTHER" id="PTHR11511:SF5">
    <property type="entry name" value="FAT-BODY PROTEIN 1-RELATED"/>
    <property type="match status" value="1"/>
</dbReference>
<dbReference type="FunFam" id="1.10.1280.10:FF:000004">
    <property type="entry name" value="Hemocyanin subunit 2"/>
    <property type="match status" value="1"/>
</dbReference>
<dbReference type="GO" id="GO:0016491">
    <property type="term" value="F:oxidoreductase activity"/>
    <property type="evidence" value="ECO:0007669"/>
    <property type="project" value="InterPro"/>
</dbReference>
<dbReference type="FunFam" id="1.20.1370.10:FF:000002">
    <property type="entry name" value="Hemocyanin subunit B"/>
    <property type="match status" value="1"/>
</dbReference>
<dbReference type="GO" id="GO:0005344">
    <property type="term" value="F:oxygen carrier activity"/>
    <property type="evidence" value="ECO:0007669"/>
    <property type="project" value="UniProtKB-KW"/>
</dbReference>
<sequence>MTVKEKQSRLLPLFKHLTSLTRDQPPVSQRDDRLKDVGHLPRGTLFSLFHSKHLEEATHLYEILYGAKDFDDLIHLLEQARDTVNEGMFVYAATVAVLHRDDCRGVTVPPIEEVFPDRFIPAETIRHADKEVTAHPDKDIVVEFEETGNILDPEYRLAYYREDVSINRHHWHWHIVYPATWRPEVMHKEKDRKGELFYYMHQQMCARYDCERLSNGMHRMYPFNNFHEDLEGYSPHLTSLISGLNYGTRPDGLKLHDLHDVTIQDRERWRERIHNAIDLKMVHDHDGKEIAIHEENGIDILGALVESSYESVNQGFYGSLHNWGHVLTARAHDPEGKFYENPGVMSDTSTSLRDPIFYRWHRTLDNLFQEYKESLSPYTKEELSFPGIEVLSASVKTKTNNVITTSMVESELELSHGINFGTDHSVKVKYHHPDHEPFSYHINVSNNSGSPKHATVRIFLAPKYDELGNLLHPNEQRRFCIELDKFHKELNAGKTEITRNSVDSSVTISTLRTFNELNDGVGVSENADEYCSCGWPKNMLIPRGNHKGMVFELFVMLTDWEHDNVSGKGQESPMCDDAVSYCGAKDSKYPDKKHMGFPFDRRIDAPDIEEFLTPNMTLTDIKIKFEGKKPK</sequence>
<reference evidence="11" key="1">
    <citation type="submission" date="2005-06" db="EMBL/GenBank/DDBJ databases">
        <title>Carcinoscorpius rotundicauda hemocyanin subunit IIIa.</title>
        <authorList>
            <person name="Jiang N."/>
            <person name="Tan N.S."/>
            <person name="Ho B."/>
            <person name="Ding J.L."/>
        </authorList>
    </citation>
    <scope>NUCLEOTIDE SEQUENCE</scope>
</reference>
<dbReference type="PROSITE" id="PS00209">
    <property type="entry name" value="HEMOCYANIN_1"/>
    <property type="match status" value="1"/>
</dbReference>
<keyword evidence="4" id="KW-0813">Transport</keyword>
<dbReference type="Pfam" id="PF03723">
    <property type="entry name" value="Hemocyanin_C"/>
    <property type="match status" value="1"/>
</dbReference>
<dbReference type="SUPFAM" id="SSF48050">
    <property type="entry name" value="Hemocyanin, N-terminal domain"/>
    <property type="match status" value="1"/>
</dbReference>
<evidence type="ECO:0000313" key="11">
    <source>
        <dbReference type="EMBL" id="AAZ40337.1"/>
    </source>
</evidence>
<keyword evidence="8" id="KW-0186">Copper</keyword>
<evidence type="ECO:0000256" key="2">
    <source>
        <dbReference type="ARBA" id="ARBA00004239"/>
    </source>
</evidence>
<dbReference type="InterPro" id="IPR008922">
    <property type="entry name" value="Di-copper_centre_dom_sf"/>
</dbReference>
<dbReference type="Gene3D" id="2.60.40.1520">
    <property type="entry name" value="Hemocyanin, C-terminal domain"/>
    <property type="match status" value="1"/>
</dbReference>
<dbReference type="SUPFAM" id="SSF48056">
    <property type="entry name" value="Di-copper centre-containing domain"/>
    <property type="match status" value="1"/>
</dbReference>
<evidence type="ECO:0000256" key="8">
    <source>
        <dbReference type="ARBA" id="ARBA00023008"/>
    </source>
</evidence>
<keyword evidence="5" id="KW-0964">Secreted</keyword>
<organism evidence="11">
    <name type="scientific">Carcinoscorpius rotundicauda</name>
    <name type="common">Mangrove horseshoe crab</name>
    <name type="synonym">Limulus rotundicauda</name>
    <dbReference type="NCBI Taxonomy" id="6848"/>
    <lineage>
        <taxon>Eukaryota</taxon>
        <taxon>Metazoa</taxon>
        <taxon>Ecdysozoa</taxon>
        <taxon>Arthropoda</taxon>
        <taxon>Chelicerata</taxon>
        <taxon>Merostomata</taxon>
        <taxon>Xiphosura</taxon>
        <taxon>Limulidae</taxon>
        <taxon>Carcinoscorpius</taxon>
    </lineage>
</organism>
<keyword evidence="7" id="KW-0479">Metal-binding</keyword>
<dbReference type="PANTHER" id="PTHR11511">
    <property type="entry name" value="LARVAL STORAGE PROTEIN/PHENOLOXIDASE"/>
    <property type="match status" value="1"/>
</dbReference>
<dbReference type="PROSITE" id="PS00498">
    <property type="entry name" value="TYROSINASE_2"/>
    <property type="match status" value="1"/>
</dbReference>
<dbReference type="InterPro" id="IPR036697">
    <property type="entry name" value="Hemocyanin_N_sf"/>
</dbReference>
<dbReference type="PRINTS" id="PR00187">
    <property type="entry name" value="HAEMOCYANIN"/>
</dbReference>
<dbReference type="SUPFAM" id="SSF81296">
    <property type="entry name" value="E set domains"/>
    <property type="match status" value="1"/>
</dbReference>
<dbReference type="InterPro" id="IPR037020">
    <property type="entry name" value="Hemocyanin_C_sf"/>
</dbReference>
<dbReference type="InterPro" id="IPR002227">
    <property type="entry name" value="Tyrosinase_Cu-bd"/>
</dbReference>
<evidence type="ECO:0000256" key="5">
    <source>
        <dbReference type="ARBA" id="ARBA00022525"/>
    </source>
</evidence>
<accession>A1X1V3</accession>
<evidence type="ECO:0000256" key="3">
    <source>
        <dbReference type="ARBA" id="ARBA00009470"/>
    </source>
</evidence>
<dbReference type="AlphaFoldDB" id="A1X1V3"/>
<dbReference type="EMBL" id="DQ090486">
    <property type="protein sequence ID" value="AAZ40337.1"/>
    <property type="molecule type" value="mRNA"/>
</dbReference>
<evidence type="ECO:0000259" key="10">
    <source>
        <dbReference type="PROSITE" id="PS00498"/>
    </source>
</evidence>
<evidence type="ECO:0000256" key="1">
    <source>
        <dbReference type="ARBA" id="ARBA00002958"/>
    </source>
</evidence>
<comment type="function">
    <text evidence="1">Hemocyanins are copper-containing oxygen carriers occurring freely dissolved in the hemolymph of many mollusks and arthropods.</text>
</comment>
<dbReference type="InterPro" id="IPR014756">
    <property type="entry name" value="Ig_E-set"/>
</dbReference>
<evidence type="ECO:0000256" key="7">
    <source>
        <dbReference type="ARBA" id="ARBA00022723"/>
    </source>
</evidence>
<feature type="domain" description="Tyrosinase copper-binding" evidence="10">
    <location>
        <begin position="354"/>
        <end position="365"/>
    </location>
</feature>
<evidence type="ECO:0000256" key="6">
    <source>
        <dbReference type="ARBA" id="ARBA00022621"/>
    </source>
</evidence>
<dbReference type="GO" id="GO:0005576">
    <property type="term" value="C:extracellular region"/>
    <property type="evidence" value="ECO:0007669"/>
    <property type="project" value="UniProtKB-SubCell"/>
</dbReference>
<comment type="similarity">
    <text evidence="3">Belongs to the tyrosinase family. Hemocyanin subfamily.</text>
</comment>